<accession>A0ACB8Y606</accession>
<proteinExistence type="predicted"/>
<sequence>MASHGSSTPVGFSGVTTGDVPISTSTNTAVGATSFGISGTSASFSSEFGILPLIIATLSGVPSVQLSASYTVEPPIISQVLPYPPLSHTSTGVSSMTILSMSVITWNATPQSAASRRLFPPPPPVIQVDRPTLVLIHNDIMVALIIVGVVVHGETITNVSPSSISPPMTTSTPDPSLVVDSPSHPTHTSFAPSISSPLSSMVVGLTSPTVVSTRSPVSKIFDYVDGPPSHSTTSTSISTSPI</sequence>
<gene>
    <name evidence="1" type="ORF">L6452_37012</name>
</gene>
<organism evidence="1 2">
    <name type="scientific">Arctium lappa</name>
    <name type="common">Greater burdock</name>
    <name type="synonym">Lappa major</name>
    <dbReference type="NCBI Taxonomy" id="4217"/>
    <lineage>
        <taxon>Eukaryota</taxon>
        <taxon>Viridiplantae</taxon>
        <taxon>Streptophyta</taxon>
        <taxon>Embryophyta</taxon>
        <taxon>Tracheophyta</taxon>
        <taxon>Spermatophyta</taxon>
        <taxon>Magnoliopsida</taxon>
        <taxon>eudicotyledons</taxon>
        <taxon>Gunneridae</taxon>
        <taxon>Pentapetalae</taxon>
        <taxon>asterids</taxon>
        <taxon>campanulids</taxon>
        <taxon>Asterales</taxon>
        <taxon>Asteraceae</taxon>
        <taxon>Carduoideae</taxon>
        <taxon>Cardueae</taxon>
        <taxon>Arctiinae</taxon>
        <taxon>Arctium</taxon>
    </lineage>
</organism>
<evidence type="ECO:0000313" key="1">
    <source>
        <dbReference type="EMBL" id="KAI3677744.1"/>
    </source>
</evidence>
<keyword evidence="2" id="KW-1185">Reference proteome</keyword>
<reference evidence="2" key="1">
    <citation type="journal article" date="2022" name="Mol. Ecol. Resour.">
        <title>The genomes of chicory, endive, great burdock and yacon provide insights into Asteraceae palaeo-polyploidization history and plant inulin production.</title>
        <authorList>
            <person name="Fan W."/>
            <person name="Wang S."/>
            <person name="Wang H."/>
            <person name="Wang A."/>
            <person name="Jiang F."/>
            <person name="Liu H."/>
            <person name="Zhao H."/>
            <person name="Xu D."/>
            <person name="Zhang Y."/>
        </authorList>
    </citation>
    <scope>NUCLEOTIDE SEQUENCE [LARGE SCALE GENOMIC DNA]</scope>
    <source>
        <strain evidence="2">cv. Niubang</strain>
    </source>
</reference>
<protein>
    <submittedName>
        <fullName evidence="1">Uncharacterized protein</fullName>
    </submittedName>
</protein>
<name>A0ACB8Y606_ARCLA</name>
<comment type="caution">
    <text evidence="1">The sequence shown here is derived from an EMBL/GenBank/DDBJ whole genome shotgun (WGS) entry which is preliminary data.</text>
</comment>
<reference evidence="1 2" key="2">
    <citation type="journal article" date="2022" name="Mol. Ecol. Resour.">
        <title>The genomes of chicory, endive, great burdock and yacon provide insights into Asteraceae paleo-polyploidization history and plant inulin production.</title>
        <authorList>
            <person name="Fan W."/>
            <person name="Wang S."/>
            <person name="Wang H."/>
            <person name="Wang A."/>
            <person name="Jiang F."/>
            <person name="Liu H."/>
            <person name="Zhao H."/>
            <person name="Xu D."/>
            <person name="Zhang Y."/>
        </authorList>
    </citation>
    <scope>NUCLEOTIDE SEQUENCE [LARGE SCALE GENOMIC DNA]</scope>
    <source>
        <strain evidence="2">cv. Niubang</strain>
    </source>
</reference>
<dbReference type="Proteomes" id="UP001055879">
    <property type="component" value="Linkage Group LG14"/>
</dbReference>
<dbReference type="EMBL" id="CM042060">
    <property type="protein sequence ID" value="KAI3677744.1"/>
    <property type="molecule type" value="Genomic_DNA"/>
</dbReference>
<evidence type="ECO:0000313" key="2">
    <source>
        <dbReference type="Proteomes" id="UP001055879"/>
    </source>
</evidence>